<keyword evidence="6" id="KW-0813">Transport</keyword>
<dbReference type="EMBL" id="CYZX01000019">
    <property type="protein sequence ID" value="CUO91819.1"/>
    <property type="molecule type" value="Genomic_DNA"/>
</dbReference>
<protein>
    <submittedName>
        <fullName evidence="8">ABC-type Mn2+/Zn2+ transport system, permease component</fullName>
    </submittedName>
</protein>
<dbReference type="Pfam" id="PF00950">
    <property type="entry name" value="ABC-3"/>
    <property type="match status" value="1"/>
</dbReference>
<reference evidence="8 9" key="1">
    <citation type="submission" date="2015-09" db="EMBL/GenBank/DDBJ databases">
        <authorList>
            <consortium name="Pathogen Informatics"/>
        </authorList>
    </citation>
    <scope>NUCLEOTIDE SEQUENCE [LARGE SCALE GENOMIC DNA]</scope>
    <source>
        <strain evidence="8 9">2789STDY5834856</strain>
    </source>
</reference>
<dbReference type="SUPFAM" id="SSF81345">
    <property type="entry name" value="ABC transporter involved in vitamin B12 uptake, BtuC"/>
    <property type="match status" value="1"/>
</dbReference>
<feature type="transmembrane region" description="Helical" evidence="7">
    <location>
        <begin position="233"/>
        <end position="252"/>
    </location>
</feature>
<feature type="transmembrane region" description="Helical" evidence="7">
    <location>
        <begin position="76"/>
        <end position="93"/>
    </location>
</feature>
<evidence type="ECO:0000256" key="2">
    <source>
        <dbReference type="ARBA" id="ARBA00008034"/>
    </source>
</evidence>
<comment type="subcellular location">
    <subcellularLocation>
        <location evidence="6">Cell membrane</location>
        <topology evidence="6">Multi-pass membrane protein</topology>
    </subcellularLocation>
    <subcellularLocation>
        <location evidence="1">Membrane</location>
        <topology evidence="1">Multi-pass membrane protein</topology>
    </subcellularLocation>
</comment>
<evidence type="ECO:0000256" key="1">
    <source>
        <dbReference type="ARBA" id="ARBA00004141"/>
    </source>
</evidence>
<feature type="transmembrane region" description="Helical" evidence="7">
    <location>
        <begin position="258"/>
        <end position="275"/>
    </location>
</feature>
<name>A0A174J410_9CLOT</name>
<evidence type="ECO:0000256" key="6">
    <source>
        <dbReference type="RuleBase" id="RU003943"/>
    </source>
</evidence>
<keyword evidence="4 7" id="KW-1133">Transmembrane helix</keyword>
<sequence>MLESLYGFIDFILPFQWVHYDFMKNALIAVLLVTPLFGILGTMVVNNKMAFFADSLGHGAFTGIAIGILVGGISPTWGATIFSIFFAIAITLIKNKGNSSTDTIIGVFSSIAIALGLVLMSLGGNMNKFSSYLVGDLLSITPKEILMLVVLFIIILLVWSFIFNKLLLVSINSSLAKSRGTNTLLIELLFTITIAVVVTITVNWVGLLIINSLLVLPAAAARNVSKNIRQYHLISIIISLLSGIIGLILSYYLNTVTGATIVLISAIMFFITLGYKQKFI</sequence>
<organism evidence="8 9">
    <name type="scientific">Clostridium disporicum</name>
    <dbReference type="NCBI Taxonomy" id="84024"/>
    <lineage>
        <taxon>Bacteria</taxon>
        <taxon>Bacillati</taxon>
        <taxon>Bacillota</taxon>
        <taxon>Clostridia</taxon>
        <taxon>Eubacteriales</taxon>
        <taxon>Clostridiaceae</taxon>
        <taxon>Clostridium</taxon>
    </lineage>
</organism>
<dbReference type="PANTHER" id="PTHR30477">
    <property type="entry name" value="ABC-TRANSPORTER METAL-BINDING PROTEIN"/>
    <property type="match status" value="1"/>
</dbReference>
<keyword evidence="3 6" id="KW-0812">Transmembrane</keyword>
<evidence type="ECO:0000256" key="7">
    <source>
        <dbReference type="SAM" id="Phobius"/>
    </source>
</evidence>
<feature type="transmembrane region" description="Helical" evidence="7">
    <location>
        <begin position="105"/>
        <end position="125"/>
    </location>
</feature>
<dbReference type="GO" id="GO:0055085">
    <property type="term" value="P:transmembrane transport"/>
    <property type="evidence" value="ECO:0007669"/>
    <property type="project" value="InterPro"/>
</dbReference>
<accession>A0A174J410</accession>
<evidence type="ECO:0000313" key="8">
    <source>
        <dbReference type="EMBL" id="CUO91819.1"/>
    </source>
</evidence>
<feature type="transmembrane region" description="Helical" evidence="7">
    <location>
        <begin position="26"/>
        <end position="44"/>
    </location>
</feature>
<comment type="similarity">
    <text evidence="2 6">Belongs to the ABC-3 integral membrane protein family.</text>
</comment>
<feature type="transmembrane region" description="Helical" evidence="7">
    <location>
        <begin position="145"/>
        <end position="168"/>
    </location>
</feature>
<evidence type="ECO:0000256" key="4">
    <source>
        <dbReference type="ARBA" id="ARBA00022989"/>
    </source>
</evidence>
<dbReference type="GO" id="GO:0043190">
    <property type="term" value="C:ATP-binding cassette (ABC) transporter complex"/>
    <property type="evidence" value="ECO:0007669"/>
    <property type="project" value="InterPro"/>
</dbReference>
<dbReference type="Proteomes" id="UP000095594">
    <property type="component" value="Unassembled WGS sequence"/>
</dbReference>
<dbReference type="RefSeq" id="WP_055267213.1">
    <property type="nucleotide sequence ID" value="NZ_CABIXQ010000019.1"/>
</dbReference>
<dbReference type="OrthoDB" id="9778117at2"/>
<dbReference type="AlphaFoldDB" id="A0A174J410"/>
<gene>
    <name evidence="8" type="primary">znuB</name>
    <name evidence="8" type="ORF">ERS852471_02605</name>
</gene>
<evidence type="ECO:0000256" key="3">
    <source>
        <dbReference type="ARBA" id="ARBA00022692"/>
    </source>
</evidence>
<keyword evidence="5 7" id="KW-0472">Membrane</keyword>
<dbReference type="InterPro" id="IPR037294">
    <property type="entry name" value="ABC_BtuC-like"/>
</dbReference>
<proteinExistence type="inferred from homology"/>
<dbReference type="InterPro" id="IPR001626">
    <property type="entry name" value="ABC_TroCD"/>
</dbReference>
<dbReference type="Gene3D" id="1.10.3470.10">
    <property type="entry name" value="ABC transporter involved in vitamin B12 uptake, BtuC"/>
    <property type="match status" value="1"/>
</dbReference>
<dbReference type="PANTHER" id="PTHR30477:SF0">
    <property type="entry name" value="METAL TRANSPORT SYSTEM MEMBRANE PROTEIN TM_0125-RELATED"/>
    <property type="match status" value="1"/>
</dbReference>
<evidence type="ECO:0000256" key="5">
    <source>
        <dbReference type="ARBA" id="ARBA00023136"/>
    </source>
</evidence>
<evidence type="ECO:0000313" key="9">
    <source>
        <dbReference type="Proteomes" id="UP000095594"/>
    </source>
</evidence>